<evidence type="ECO:0000313" key="5">
    <source>
        <dbReference type="Proteomes" id="UP000190395"/>
    </source>
</evidence>
<dbReference type="Pfam" id="PF01136">
    <property type="entry name" value="Peptidase_U32"/>
    <property type="match status" value="1"/>
</dbReference>
<dbReference type="EMBL" id="FUXC01000004">
    <property type="protein sequence ID" value="SJZ69980.1"/>
    <property type="molecule type" value="Genomic_DNA"/>
</dbReference>
<comment type="similarity">
    <text evidence="3">Belongs to the peptidase U32 family.</text>
</comment>
<accession>A0A1T4MSA6</accession>
<gene>
    <name evidence="4" type="ORF">SAMN02745152_00988</name>
</gene>
<keyword evidence="1 4" id="KW-0645">Protease</keyword>
<sequence>MELVCPAGNIEKLSYAYNYGADTAYIGLKKFSLRVKADNFYEDEYNRVIELKKRFPGKRLFCALNIAFHNQDIKAFLDNLDYFKQYPIDAFIVQDLGMVDILQKNFPNAHLHLSTQASCMNKEAVKMYNRIGFKRVVLGRETSLNEIREIKDANPDVELECFAHGAMCIAYSGRCLMSAYLTGRSAQSGFCSQSCRWDFDVGIKNPEFHLSDGKTVNLLETVPSLSCADGSQSKLTQAQAKALAQSGNLVLQEHKRPGEYFPVFEGDDFTAILSSKDLCMIDHLADMKKAGVDAIKVEGRMKSIYYVSMVTRAYRKALDALEGKISAEEAAPFISSLKEVPHRESTTGFYYSRAHADETTVGASDSPYDMAGSVIEEITGSDLEKVFKNGEELEKARQKELEEMDPRMRSAVEKDLEEHPEKVVHSVKKIDGYRLYLYESLNKTDKGTDLELVSPDILSEKLCGNDYIFVNPKNGTILDWVNPDHDCAIYTKAEIPAGTIIRTKNPDFVEGQVRYTGR</sequence>
<protein>
    <submittedName>
        <fullName evidence="4">Collagenase-like protease, PrtC family</fullName>
    </submittedName>
</protein>
<keyword evidence="2" id="KW-0378">Hydrolase</keyword>
<dbReference type="GO" id="GO:0008233">
    <property type="term" value="F:peptidase activity"/>
    <property type="evidence" value="ECO:0007669"/>
    <property type="project" value="UniProtKB-KW"/>
</dbReference>
<evidence type="ECO:0000256" key="3">
    <source>
        <dbReference type="ARBA" id="ARBA00038374"/>
    </source>
</evidence>
<dbReference type="InterPro" id="IPR051454">
    <property type="entry name" value="RNA/ubiquinone_mod_enzymes"/>
</dbReference>
<dbReference type="PANTHER" id="PTHR30217:SF6">
    <property type="entry name" value="TRNA HYDROXYLATION PROTEIN P"/>
    <property type="match status" value="1"/>
</dbReference>
<dbReference type="Proteomes" id="UP000190395">
    <property type="component" value="Unassembled WGS sequence"/>
</dbReference>
<dbReference type="STRING" id="225004.SAMN02745152_00988"/>
<dbReference type="PROSITE" id="PS01276">
    <property type="entry name" value="PEPTIDASE_U32"/>
    <property type="match status" value="1"/>
</dbReference>
<evidence type="ECO:0000256" key="1">
    <source>
        <dbReference type="ARBA" id="ARBA00022670"/>
    </source>
</evidence>
<dbReference type="GO" id="GO:0006508">
    <property type="term" value="P:proteolysis"/>
    <property type="evidence" value="ECO:0007669"/>
    <property type="project" value="UniProtKB-KW"/>
</dbReference>
<organism evidence="4 5">
    <name type="scientific">Treponema berlinense</name>
    <dbReference type="NCBI Taxonomy" id="225004"/>
    <lineage>
        <taxon>Bacteria</taxon>
        <taxon>Pseudomonadati</taxon>
        <taxon>Spirochaetota</taxon>
        <taxon>Spirochaetia</taxon>
        <taxon>Spirochaetales</taxon>
        <taxon>Treponemataceae</taxon>
        <taxon>Treponema</taxon>
    </lineage>
</organism>
<dbReference type="GeneID" id="303367241"/>
<dbReference type="AlphaFoldDB" id="A0A1T4MSA6"/>
<dbReference type="PANTHER" id="PTHR30217">
    <property type="entry name" value="PEPTIDASE U32 FAMILY"/>
    <property type="match status" value="1"/>
</dbReference>
<proteinExistence type="inferred from homology"/>
<keyword evidence="5" id="KW-1185">Reference proteome</keyword>
<evidence type="ECO:0000313" key="4">
    <source>
        <dbReference type="EMBL" id="SJZ69980.1"/>
    </source>
</evidence>
<dbReference type="OrthoDB" id="9807498at2"/>
<dbReference type="InterPro" id="IPR001539">
    <property type="entry name" value="Peptidase_U32"/>
</dbReference>
<evidence type="ECO:0000256" key="2">
    <source>
        <dbReference type="ARBA" id="ARBA00022801"/>
    </source>
</evidence>
<name>A0A1T4MSA6_9SPIR</name>
<dbReference type="RefSeq" id="WP_078930733.1">
    <property type="nucleotide sequence ID" value="NZ_CAMCOW010000052.1"/>
</dbReference>
<reference evidence="4 5" key="1">
    <citation type="submission" date="2017-02" db="EMBL/GenBank/DDBJ databases">
        <authorList>
            <person name="Peterson S.W."/>
        </authorList>
    </citation>
    <scope>NUCLEOTIDE SEQUENCE [LARGE SCALE GENOMIC DNA]</scope>
    <source>
        <strain evidence="4 5">ATCC BAA-909</strain>
    </source>
</reference>